<dbReference type="Gene3D" id="3.30.70.100">
    <property type="match status" value="1"/>
</dbReference>
<dbReference type="RefSeq" id="WP_197979838.1">
    <property type="nucleotide sequence ID" value="NZ_AP023368.1"/>
</dbReference>
<evidence type="ECO:0000256" key="1">
    <source>
        <dbReference type="ARBA" id="ARBA00011738"/>
    </source>
</evidence>
<organism evidence="3 4">
    <name type="scientific">Anaerocolumna chitinilytica</name>
    <dbReference type="NCBI Taxonomy" id="1727145"/>
    <lineage>
        <taxon>Bacteria</taxon>
        <taxon>Bacillati</taxon>
        <taxon>Bacillota</taxon>
        <taxon>Clostridia</taxon>
        <taxon>Lachnospirales</taxon>
        <taxon>Lachnospiraceae</taxon>
        <taxon>Anaerocolumna</taxon>
    </lineage>
</organism>
<evidence type="ECO:0000259" key="2">
    <source>
        <dbReference type="PROSITE" id="PS51502"/>
    </source>
</evidence>
<dbReference type="PANTHER" id="PTHR33178:SF10">
    <property type="entry name" value="STRESS-RESPONSE A_B BARREL DOMAIN-CONTAINING PROTEIN"/>
    <property type="match status" value="1"/>
</dbReference>
<reference evidence="3 4" key="1">
    <citation type="submission" date="2020-08" db="EMBL/GenBank/DDBJ databases">
        <title>Draft genome sequencing of an Anaerocolumna strain isolated from anoxic soil subjected to BSD treatment.</title>
        <authorList>
            <person name="Uek A."/>
            <person name="Tonouchi A."/>
        </authorList>
    </citation>
    <scope>NUCLEOTIDE SEQUENCE [LARGE SCALE GENOMIC DNA]</scope>
    <source>
        <strain evidence="3 4">CTTW</strain>
    </source>
</reference>
<dbReference type="PROSITE" id="PS51502">
    <property type="entry name" value="S_R_A_B_BARREL"/>
    <property type="match status" value="1"/>
</dbReference>
<dbReference type="KEGG" id="acht:bsdcttw_18130"/>
<comment type="subunit">
    <text evidence="1">Homodimer.</text>
</comment>
<dbReference type="EMBL" id="AP023368">
    <property type="protein sequence ID" value="BCJ98772.1"/>
    <property type="molecule type" value="Genomic_DNA"/>
</dbReference>
<dbReference type="Pfam" id="PF07876">
    <property type="entry name" value="Dabb"/>
    <property type="match status" value="1"/>
</dbReference>
<dbReference type="PANTHER" id="PTHR33178">
    <property type="match status" value="1"/>
</dbReference>
<sequence>MAKPIRHMVIFNLIHQKDSQEELKFLKDGQELLTSIPVVKDFQVLRQISSKNDYNFGFSMIFETSEDYAAYNNHPVHKAFVASRWEKEVTKFLEIDFEDFTEK</sequence>
<evidence type="ECO:0000313" key="3">
    <source>
        <dbReference type="EMBL" id="BCJ98772.1"/>
    </source>
</evidence>
<gene>
    <name evidence="3" type="ORF">bsdcttw_18130</name>
</gene>
<name>A0A7I8DKC6_9FIRM</name>
<dbReference type="Proteomes" id="UP000515703">
    <property type="component" value="Chromosome"/>
</dbReference>
<keyword evidence="4" id="KW-1185">Reference proteome</keyword>
<dbReference type="SUPFAM" id="SSF54909">
    <property type="entry name" value="Dimeric alpha+beta barrel"/>
    <property type="match status" value="1"/>
</dbReference>
<feature type="domain" description="Stress-response A/B barrel" evidence="2">
    <location>
        <begin position="5"/>
        <end position="97"/>
    </location>
</feature>
<protein>
    <recommendedName>
        <fullName evidence="2">Stress-response A/B barrel domain-containing protein</fullName>
    </recommendedName>
</protein>
<dbReference type="InterPro" id="IPR011008">
    <property type="entry name" value="Dimeric_a/b-barrel"/>
</dbReference>
<dbReference type="AlphaFoldDB" id="A0A7I8DKC6"/>
<accession>A0A7I8DKC6</accession>
<reference evidence="3 4" key="2">
    <citation type="submission" date="2020-08" db="EMBL/GenBank/DDBJ databases">
        <authorList>
            <person name="Ueki A."/>
            <person name="Tonouchi A."/>
        </authorList>
    </citation>
    <scope>NUCLEOTIDE SEQUENCE [LARGE SCALE GENOMIC DNA]</scope>
    <source>
        <strain evidence="3 4">CTTW</strain>
    </source>
</reference>
<dbReference type="SMART" id="SM00886">
    <property type="entry name" value="Dabb"/>
    <property type="match status" value="1"/>
</dbReference>
<dbReference type="InterPro" id="IPR013097">
    <property type="entry name" value="Dabb"/>
</dbReference>
<evidence type="ECO:0000313" key="4">
    <source>
        <dbReference type="Proteomes" id="UP000515703"/>
    </source>
</evidence>
<dbReference type="InterPro" id="IPR044662">
    <property type="entry name" value="HS1/DABB1-like"/>
</dbReference>
<proteinExistence type="predicted"/>